<evidence type="ECO:0000256" key="1">
    <source>
        <dbReference type="SAM" id="Coils"/>
    </source>
</evidence>
<feature type="coiled-coil region" evidence="1">
    <location>
        <begin position="107"/>
        <end position="148"/>
    </location>
</feature>
<dbReference type="AlphaFoldDB" id="A0AA38HE21"/>
<evidence type="ECO:0008006" key="5">
    <source>
        <dbReference type="Google" id="ProtNLM"/>
    </source>
</evidence>
<protein>
    <recommendedName>
        <fullName evidence="5">Cyclin B1 interacting protein 1</fullName>
    </recommendedName>
</protein>
<evidence type="ECO:0000313" key="3">
    <source>
        <dbReference type="EMBL" id="KAI9638287.1"/>
    </source>
</evidence>
<dbReference type="GO" id="GO:0000795">
    <property type="term" value="C:synaptonemal complex"/>
    <property type="evidence" value="ECO:0007669"/>
    <property type="project" value="InterPro"/>
</dbReference>
<keyword evidence="4" id="KW-1185">Reference proteome</keyword>
<dbReference type="GO" id="GO:0007131">
    <property type="term" value="P:reciprocal meiotic recombination"/>
    <property type="evidence" value="ECO:0007669"/>
    <property type="project" value="InterPro"/>
</dbReference>
<gene>
    <name evidence="3" type="ORF">MKK02DRAFT_42677</name>
</gene>
<dbReference type="EMBL" id="JAKWFO010000003">
    <property type="protein sequence ID" value="KAI9638287.1"/>
    <property type="molecule type" value="Genomic_DNA"/>
</dbReference>
<feature type="compositionally biased region" description="Polar residues" evidence="2">
    <location>
        <begin position="248"/>
        <end position="257"/>
    </location>
</feature>
<proteinExistence type="predicted"/>
<dbReference type="PANTHER" id="PTHR14305">
    <property type="entry name" value="E3 UBIQUITIN-PROTEIN LIGASE CCNB1IP1"/>
    <property type="match status" value="1"/>
</dbReference>
<dbReference type="InterPro" id="IPR042448">
    <property type="entry name" value="CCNB1IP1"/>
</dbReference>
<feature type="region of interest" description="Disordered" evidence="2">
    <location>
        <begin position="248"/>
        <end position="325"/>
    </location>
</feature>
<reference evidence="3" key="1">
    <citation type="journal article" date="2022" name="G3 (Bethesda)">
        <title>High quality genome of the basidiomycete yeast Dioszegia hungarica PDD-24b-2 isolated from cloud water.</title>
        <authorList>
            <person name="Jarrige D."/>
            <person name="Haridas S."/>
            <person name="Bleykasten-Grosshans C."/>
            <person name="Joly M."/>
            <person name="Nadalig T."/>
            <person name="Sancelme M."/>
            <person name="Vuilleumier S."/>
            <person name="Grigoriev I.V."/>
            <person name="Amato P."/>
            <person name="Bringel F."/>
        </authorList>
    </citation>
    <scope>NUCLEOTIDE SEQUENCE</scope>
    <source>
        <strain evidence="3">PDD-24b-2</strain>
    </source>
</reference>
<dbReference type="PANTHER" id="PTHR14305:SF0">
    <property type="entry name" value="E3 UBIQUITIN-PROTEIN LIGASE CCNB1IP1"/>
    <property type="match status" value="1"/>
</dbReference>
<dbReference type="Proteomes" id="UP001164286">
    <property type="component" value="Unassembled WGS sequence"/>
</dbReference>
<name>A0AA38HE21_9TREE</name>
<sequence>MTAVDNELRCNLSQCRAQLGVDGQAVVTTCSLDCANQYFGERQCPACDQPLNDDDDIVFSHLSPTTNYKTTILAGMTPGLILDIATRALGFWSYQTSAEAAYQSALLQKSEAQTEEARQAYGSLNNDLARAQRAAKEYEHQLNIERRRSHGFEQALKEKDRELLKLKGMSDNMMKRAVLGNAVQNGMMRPGGSQQTPVDATRQIDRRRMMSNTPIATSNAQQNFRPTPNVHNVPQSVRRAPVFPQIPSTTQAYSSRPSPAFQLHPKSGSGQAATAASQRVARDVQPVQQRDQQGRSQRTGSDAPSEDGRRLRSRQAVGPAYYGAP</sequence>
<dbReference type="GO" id="GO:0061630">
    <property type="term" value="F:ubiquitin protein ligase activity"/>
    <property type="evidence" value="ECO:0007669"/>
    <property type="project" value="InterPro"/>
</dbReference>
<organism evidence="3 4">
    <name type="scientific">Dioszegia hungarica</name>
    <dbReference type="NCBI Taxonomy" id="4972"/>
    <lineage>
        <taxon>Eukaryota</taxon>
        <taxon>Fungi</taxon>
        <taxon>Dikarya</taxon>
        <taxon>Basidiomycota</taxon>
        <taxon>Agaricomycotina</taxon>
        <taxon>Tremellomycetes</taxon>
        <taxon>Tremellales</taxon>
        <taxon>Bulleribasidiaceae</taxon>
        <taxon>Dioszegia</taxon>
    </lineage>
</organism>
<feature type="compositionally biased region" description="Low complexity" evidence="2">
    <location>
        <begin position="267"/>
        <end position="298"/>
    </location>
</feature>
<dbReference type="RefSeq" id="XP_052948064.1">
    <property type="nucleotide sequence ID" value="XM_053092111.1"/>
</dbReference>
<evidence type="ECO:0000313" key="4">
    <source>
        <dbReference type="Proteomes" id="UP001164286"/>
    </source>
</evidence>
<accession>A0AA38HE21</accession>
<comment type="caution">
    <text evidence="3">The sequence shown here is derived from an EMBL/GenBank/DDBJ whole genome shotgun (WGS) entry which is preliminary data.</text>
</comment>
<dbReference type="GeneID" id="77731316"/>
<keyword evidence="1" id="KW-0175">Coiled coil</keyword>
<evidence type="ECO:0000256" key="2">
    <source>
        <dbReference type="SAM" id="MobiDB-lite"/>
    </source>
</evidence>